<dbReference type="PANTHER" id="PTHR41386">
    <property type="entry name" value="INTEGRAL MEMBRANE PROTEIN-RELATED"/>
    <property type="match status" value="1"/>
</dbReference>
<feature type="transmembrane region" description="Helical" evidence="1">
    <location>
        <begin position="68"/>
        <end position="88"/>
    </location>
</feature>
<evidence type="ECO:0000313" key="3">
    <source>
        <dbReference type="Proteomes" id="UP000013523"/>
    </source>
</evidence>
<dbReference type="Pfam" id="PF06210">
    <property type="entry name" value="DUF1003"/>
    <property type="match status" value="1"/>
</dbReference>
<dbReference type="OrthoDB" id="9795736at2"/>
<proteinExistence type="predicted"/>
<evidence type="ECO:0000313" key="2">
    <source>
        <dbReference type="EMBL" id="AGK95555.1"/>
    </source>
</evidence>
<organism evidence="2 3">
    <name type="scientific">Clostridium pasteurianum BC1</name>
    <dbReference type="NCBI Taxonomy" id="86416"/>
    <lineage>
        <taxon>Bacteria</taxon>
        <taxon>Bacillati</taxon>
        <taxon>Bacillota</taxon>
        <taxon>Clostridia</taxon>
        <taxon>Eubacteriales</taxon>
        <taxon>Clostridiaceae</taxon>
        <taxon>Clostridium</taxon>
    </lineage>
</organism>
<accession>R4K7G0</accession>
<keyword evidence="3" id="KW-1185">Reference proteome</keyword>
<feature type="transmembrane region" description="Helical" evidence="1">
    <location>
        <begin position="100"/>
        <end position="119"/>
    </location>
</feature>
<dbReference type="InterPro" id="IPR010406">
    <property type="entry name" value="DUF1003"/>
</dbReference>
<gene>
    <name evidence="2" type="ORF">Clopa_0503</name>
</gene>
<dbReference type="EMBL" id="CP003261">
    <property type="protein sequence ID" value="AGK95555.1"/>
    <property type="molecule type" value="Genomic_DNA"/>
</dbReference>
<dbReference type="RefSeq" id="WP_015613882.1">
    <property type="nucleotide sequence ID" value="NC_021182.1"/>
</dbReference>
<sequence length="175" mass="19855">MDDKINKEKLVKKILDNDRDLDGSNISEELLHELISGKISKNINNIHDDNLTIGQKVADKIASFGGSWPFIISFMTVLVVWIIVNAVLLSKKAFDPYPFILLNLALSCLAAIQAPIIMMSQNRESEKDRLTAANDYLINLKSEIIIEDLHKKIDILIEQQEENTKNIELLLKTKK</sequence>
<dbReference type="eggNOG" id="COG4420">
    <property type="taxonomic scope" value="Bacteria"/>
</dbReference>
<keyword evidence="1" id="KW-1133">Transmembrane helix</keyword>
<dbReference type="HOGENOM" id="CLU_077948_2_1_9"/>
<keyword evidence="1" id="KW-0472">Membrane</keyword>
<evidence type="ECO:0000256" key="1">
    <source>
        <dbReference type="SAM" id="Phobius"/>
    </source>
</evidence>
<keyword evidence="1" id="KW-0812">Transmembrane</keyword>
<dbReference type="AlphaFoldDB" id="R4K7G0"/>
<name>R4K7G0_CLOPA</name>
<dbReference type="KEGG" id="cpas:Clopa_0503"/>
<dbReference type="Proteomes" id="UP000013523">
    <property type="component" value="Chromosome"/>
</dbReference>
<dbReference type="PANTHER" id="PTHR41386:SF1">
    <property type="entry name" value="MEMBRANE PROTEIN"/>
    <property type="match status" value="1"/>
</dbReference>
<reference evidence="2 3" key="1">
    <citation type="submission" date="2012-01" db="EMBL/GenBank/DDBJ databases">
        <title>Complete sequence of chromosome of Clostridium pasteurianum BC1.</title>
        <authorList>
            <consortium name="US DOE Joint Genome Institute"/>
            <person name="Lucas S."/>
            <person name="Han J."/>
            <person name="Lapidus A."/>
            <person name="Cheng J.-F."/>
            <person name="Goodwin L."/>
            <person name="Pitluck S."/>
            <person name="Peters L."/>
            <person name="Mikhailova N."/>
            <person name="Teshima H."/>
            <person name="Detter J.C."/>
            <person name="Han C."/>
            <person name="Tapia R."/>
            <person name="Land M."/>
            <person name="Hauser L."/>
            <person name="Kyrpides N."/>
            <person name="Ivanova N."/>
            <person name="Pagani I."/>
            <person name="Dunn J."/>
            <person name="Taghavi S."/>
            <person name="Francis A."/>
            <person name="van der Lelie D."/>
            <person name="Woyke T."/>
        </authorList>
    </citation>
    <scope>NUCLEOTIDE SEQUENCE [LARGE SCALE GENOMIC DNA]</scope>
    <source>
        <strain evidence="2 3">BC1</strain>
    </source>
</reference>
<dbReference type="PATRIC" id="fig|86416.3.peg.481"/>
<protein>
    <submittedName>
        <fullName evidence="2">Putative membrane protein</fullName>
    </submittedName>
</protein>